<dbReference type="InterPro" id="IPR036188">
    <property type="entry name" value="FAD/NAD-bd_sf"/>
</dbReference>
<dbReference type="PANTHER" id="PTHR32098:SF5">
    <property type="entry name" value="LYCOPENE BETA_EPSILON CYCLASE PROTEIN"/>
    <property type="match status" value="1"/>
</dbReference>
<dbReference type="EMBL" id="JAAHFQ010000004">
    <property type="protein sequence ID" value="NER26150.1"/>
    <property type="molecule type" value="Genomic_DNA"/>
</dbReference>
<protein>
    <submittedName>
        <fullName evidence="1">FAD-binding oxidoreductase</fullName>
    </submittedName>
</protein>
<dbReference type="AlphaFoldDB" id="A0A6B3N3S1"/>
<evidence type="ECO:0000313" key="1">
    <source>
        <dbReference type="EMBL" id="NER26150.1"/>
    </source>
</evidence>
<sequence>MSYTEQILSQLPNNALGRLRSVDQLWKIMRQEAATVPIVVNQSQEILGNSDCDVVIAGGTLGILLGAALQRQGWRVALIERGILRGREQEWNISRKELKVFLELELLAESELEQAIATEYNPARISFFQGSDFWIKDVLNIGVDPIFLLDTLKSKFLAAGGKLLENTSFVGTVVHPDGVCVELKVLGLDQSNHLQSTTQLKARLLIDAMGHFSPIVKQVRHGEKPEGVCLVVGSCAQGFPKNDTGDLIVSFTPIQNQCQYFWEAFPARDGRTTYLFTYLDAHPKRPNLEFLFEEYLRLLPEYQGVELSQINWKRVLFGFFPSYRQSPIKMPWSRILPVGDSSGGQSPISFGGFGSMVRHLQCLSQGIDEALKIDALGHNELWQLQPYQPNIAVTWMFQRAMSVGIEQKLAPNQINELLTGIFQVMAQLGDDVLGPFLQDVVQFSGLSKTLLLTSLTKPGLVIPVIPQVGLTILLDWMVHYFNLGIYSGLYPLGKLLSKPVNKLPPVPQYYYRRWLEALHYGSGSDY</sequence>
<dbReference type="Gene3D" id="3.50.50.60">
    <property type="entry name" value="FAD/NAD(P)-binding domain"/>
    <property type="match status" value="1"/>
</dbReference>
<reference evidence="1" key="1">
    <citation type="submission" date="2019-11" db="EMBL/GenBank/DDBJ databases">
        <title>Genomic insights into an expanded diversity of filamentous marine cyanobacteria reveals the extraordinary biosynthetic potential of Moorea and Okeania.</title>
        <authorList>
            <person name="Ferreira Leao T."/>
            <person name="Wang M."/>
            <person name="Moss N."/>
            <person name="Da Silva R."/>
            <person name="Sanders J."/>
            <person name="Nurk S."/>
            <person name="Gurevich A."/>
            <person name="Humphrey G."/>
            <person name="Reher R."/>
            <person name="Zhu Q."/>
            <person name="Belda-Ferre P."/>
            <person name="Glukhov E."/>
            <person name="Rex R."/>
            <person name="Dorrestein P.C."/>
            <person name="Knight R."/>
            <person name="Pevzner P."/>
            <person name="Gerwick W.H."/>
            <person name="Gerwick L."/>
        </authorList>
    </citation>
    <scope>NUCLEOTIDE SEQUENCE</scope>
    <source>
        <strain evidence="1">SIO1C4</strain>
    </source>
</reference>
<gene>
    <name evidence="1" type="ORF">F6J89_00360</name>
</gene>
<comment type="caution">
    <text evidence="1">The sequence shown here is derived from an EMBL/GenBank/DDBJ whole genome shotgun (WGS) entry which is preliminary data.</text>
</comment>
<accession>A0A6B3N3S1</accession>
<proteinExistence type="predicted"/>
<dbReference type="PANTHER" id="PTHR32098">
    <property type="entry name" value="LYCOPENE BETA/EPSILON CYCLASE PROTEIN"/>
    <property type="match status" value="1"/>
</dbReference>
<dbReference type="SUPFAM" id="SSF51905">
    <property type="entry name" value="FAD/NAD(P)-binding domain"/>
    <property type="match status" value="1"/>
</dbReference>
<name>A0A6B3N3S1_9CYAN</name>
<organism evidence="1">
    <name type="scientific">Symploca sp. SIO1C4</name>
    <dbReference type="NCBI Taxonomy" id="2607765"/>
    <lineage>
        <taxon>Bacteria</taxon>
        <taxon>Bacillati</taxon>
        <taxon>Cyanobacteriota</taxon>
        <taxon>Cyanophyceae</taxon>
        <taxon>Coleofasciculales</taxon>
        <taxon>Coleofasciculaceae</taxon>
        <taxon>Symploca</taxon>
    </lineage>
</organism>